<protein>
    <recommendedName>
        <fullName evidence="8">3'-5' exonuclease domain-containing protein</fullName>
    </recommendedName>
</protein>
<dbReference type="PANTHER" id="PTHR13620">
    <property type="entry name" value="3-5 EXONUCLEASE"/>
    <property type="match status" value="1"/>
</dbReference>
<accession>A0A067QAM3</accession>
<name>A0A067QAM3_9AGAM</name>
<gene>
    <name evidence="6" type="ORF">JAAARDRAFT_43247</name>
</gene>
<sequence length="661" mass="73992">MACQRILAIAESSEDQRLIVGFGIEYEAEPDGHGSFMPHQGSNQIDVIQIAMSDVVYVFKVTAFHTRAAVPSNLLALLLSNQVIKVGGTVTADLKLVAKFWLIEELISQLTQNPDNVVVELGVMTKLKGVTTTTQTSTSALSGIILKRSLDRPSTIHLSKWSLFPLSEEQKRFAALDAYTSLCIWKQLFTMVSVNQPVLNPEHGQLVNILGGRKKVVAHGKIVINGNERRIELPHRDGKKKMGITPHRLLVEVDEILVPQFEPGLHKIPLTEMGPTPFHLLVDEDGYDIDYKFEEIIRNTDIDTLSVPPTTAPPSTQPSPQPSTLPLAPLSTGISTSLTQPADVPPEGMATRTIDDNWHVQDHLMSKLSRSHSAYKPFAQALSWTMLVYDEQDHKRFEEVIIAHGWKWEDMLEAKPDAVNCCVHRYCPPPDTLYQSLKVLFESWQDVQCSLDPNHGVLFSQKARKQAENILKVVQLGLVSDPPGIPLYFQDSGVLPSFTIPECLVTRIATSEKFGIIPIPQSIIQKYHFEKASQQISSSGVPKQDGIPVHLLTHLSTKPVSPYEYLAKQQQTVVPIIPIHTEAKYNLFTELLTSGDYYTAESQLKAPSAWRTDLAVNFDKLAKDWSKKVHVSMNQSLSQIEKIYHKLPEQLERYHKAWVLA</sequence>
<evidence type="ECO:0000256" key="3">
    <source>
        <dbReference type="ARBA" id="ARBA00022801"/>
    </source>
</evidence>
<dbReference type="EMBL" id="KL197709">
    <property type="protein sequence ID" value="KDQ63989.1"/>
    <property type="molecule type" value="Genomic_DNA"/>
</dbReference>
<dbReference type="InterPro" id="IPR051132">
    <property type="entry name" value="3-5_Exonuclease_domain"/>
</dbReference>
<keyword evidence="2" id="KW-0479">Metal-binding</keyword>
<dbReference type="Gene3D" id="3.30.420.10">
    <property type="entry name" value="Ribonuclease H-like superfamily/Ribonuclease H"/>
    <property type="match status" value="1"/>
</dbReference>
<keyword evidence="7" id="KW-1185">Reference proteome</keyword>
<feature type="region of interest" description="Disordered" evidence="5">
    <location>
        <begin position="302"/>
        <end position="351"/>
    </location>
</feature>
<evidence type="ECO:0000313" key="7">
    <source>
        <dbReference type="Proteomes" id="UP000027265"/>
    </source>
</evidence>
<reference evidence="7" key="1">
    <citation type="journal article" date="2014" name="Proc. Natl. Acad. Sci. U.S.A.">
        <title>Extensive sampling of basidiomycete genomes demonstrates inadequacy of the white-rot/brown-rot paradigm for wood decay fungi.</title>
        <authorList>
            <person name="Riley R."/>
            <person name="Salamov A.A."/>
            <person name="Brown D.W."/>
            <person name="Nagy L.G."/>
            <person name="Floudas D."/>
            <person name="Held B.W."/>
            <person name="Levasseur A."/>
            <person name="Lombard V."/>
            <person name="Morin E."/>
            <person name="Otillar R."/>
            <person name="Lindquist E.A."/>
            <person name="Sun H."/>
            <person name="LaButti K.M."/>
            <person name="Schmutz J."/>
            <person name="Jabbour D."/>
            <person name="Luo H."/>
            <person name="Baker S.E."/>
            <person name="Pisabarro A.G."/>
            <person name="Walton J.D."/>
            <person name="Blanchette R.A."/>
            <person name="Henrissat B."/>
            <person name="Martin F."/>
            <person name="Cullen D."/>
            <person name="Hibbett D.S."/>
            <person name="Grigoriev I.V."/>
        </authorList>
    </citation>
    <scope>NUCLEOTIDE SEQUENCE [LARGE SCALE GENOMIC DNA]</scope>
    <source>
        <strain evidence="7">MUCL 33604</strain>
    </source>
</reference>
<proteinExistence type="predicted"/>
<organism evidence="6 7">
    <name type="scientific">Jaapia argillacea MUCL 33604</name>
    <dbReference type="NCBI Taxonomy" id="933084"/>
    <lineage>
        <taxon>Eukaryota</taxon>
        <taxon>Fungi</taxon>
        <taxon>Dikarya</taxon>
        <taxon>Basidiomycota</taxon>
        <taxon>Agaricomycotina</taxon>
        <taxon>Agaricomycetes</taxon>
        <taxon>Agaricomycetidae</taxon>
        <taxon>Jaapiales</taxon>
        <taxon>Jaapiaceae</taxon>
        <taxon>Jaapia</taxon>
    </lineage>
</organism>
<keyword evidence="4" id="KW-0269">Exonuclease</keyword>
<evidence type="ECO:0000256" key="5">
    <source>
        <dbReference type="SAM" id="MobiDB-lite"/>
    </source>
</evidence>
<dbReference type="SUPFAM" id="SSF53098">
    <property type="entry name" value="Ribonuclease H-like"/>
    <property type="match status" value="1"/>
</dbReference>
<dbReference type="InterPro" id="IPR012337">
    <property type="entry name" value="RNaseH-like_sf"/>
</dbReference>
<dbReference type="InParanoid" id="A0A067QAM3"/>
<dbReference type="GO" id="GO:0046872">
    <property type="term" value="F:metal ion binding"/>
    <property type="evidence" value="ECO:0007669"/>
    <property type="project" value="UniProtKB-KW"/>
</dbReference>
<dbReference type="OrthoDB" id="3267843at2759"/>
<dbReference type="GO" id="GO:0008408">
    <property type="term" value="F:3'-5' exonuclease activity"/>
    <property type="evidence" value="ECO:0007669"/>
    <property type="project" value="TreeGrafter"/>
</dbReference>
<keyword evidence="3" id="KW-0378">Hydrolase</keyword>
<evidence type="ECO:0000256" key="1">
    <source>
        <dbReference type="ARBA" id="ARBA00022722"/>
    </source>
</evidence>
<dbReference type="AlphaFoldDB" id="A0A067QAM3"/>
<dbReference type="HOGENOM" id="CLU_415077_0_0_1"/>
<evidence type="ECO:0008006" key="8">
    <source>
        <dbReference type="Google" id="ProtNLM"/>
    </source>
</evidence>
<keyword evidence="1" id="KW-0540">Nuclease</keyword>
<evidence type="ECO:0000256" key="4">
    <source>
        <dbReference type="ARBA" id="ARBA00022839"/>
    </source>
</evidence>
<feature type="compositionally biased region" description="Pro residues" evidence="5">
    <location>
        <begin position="310"/>
        <end position="323"/>
    </location>
</feature>
<evidence type="ECO:0000313" key="6">
    <source>
        <dbReference type="EMBL" id="KDQ63989.1"/>
    </source>
</evidence>
<dbReference type="GO" id="GO:0003676">
    <property type="term" value="F:nucleic acid binding"/>
    <property type="evidence" value="ECO:0007669"/>
    <property type="project" value="InterPro"/>
</dbReference>
<dbReference type="InterPro" id="IPR036397">
    <property type="entry name" value="RNaseH_sf"/>
</dbReference>
<dbReference type="Proteomes" id="UP000027265">
    <property type="component" value="Unassembled WGS sequence"/>
</dbReference>
<evidence type="ECO:0000256" key="2">
    <source>
        <dbReference type="ARBA" id="ARBA00022723"/>
    </source>
</evidence>
<dbReference type="STRING" id="933084.A0A067QAM3"/>
<dbReference type="PANTHER" id="PTHR13620:SF109">
    <property type="entry name" value="3'-5' EXONUCLEASE"/>
    <property type="match status" value="1"/>
</dbReference>